<keyword evidence="1" id="KW-0812">Transmembrane</keyword>
<keyword evidence="1" id="KW-0472">Membrane</keyword>
<dbReference type="RefSeq" id="WP_093095246.1">
    <property type="nucleotide sequence ID" value="NZ_FOTQ01000008.1"/>
</dbReference>
<keyword evidence="3" id="KW-1185">Reference proteome</keyword>
<evidence type="ECO:0000313" key="3">
    <source>
        <dbReference type="Proteomes" id="UP000199144"/>
    </source>
</evidence>
<keyword evidence="1" id="KW-1133">Transmembrane helix</keyword>
<name>A0A1I4RD65_9RHOB</name>
<dbReference type="OrthoDB" id="7874312at2"/>
<feature type="transmembrane region" description="Helical" evidence="1">
    <location>
        <begin position="96"/>
        <end position="118"/>
    </location>
</feature>
<dbReference type="AlphaFoldDB" id="A0A1I4RD65"/>
<evidence type="ECO:0000313" key="2">
    <source>
        <dbReference type="EMBL" id="SFM50214.1"/>
    </source>
</evidence>
<proteinExistence type="predicted"/>
<evidence type="ECO:0000256" key="1">
    <source>
        <dbReference type="SAM" id="Phobius"/>
    </source>
</evidence>
<reference evidence="2 3" key="1">
    <citation type="submission" date="2016-10" db="EMBL/GenBank/DDBJ databases">
        <authorList>
            <person name="de Groot N.N."/>
        </authorList>
    </citation>
    <scope>NUCLEOTIDE SEQUENCE [LARGE SCALE GENOMIC DNA]</scope>
    <source>
        <strain evidence="2 3">DSM 15283</strain>
    </source>
</reference>
<protein>
    <submittedName>
        <fullName evidence="2">Uncharacterized protein</fullName>
    </submittedName>
</protein>
<gene>
    <name evidence="2" type="ORF">SAMN04488042_10831</name>
</gene>
<sequence>MIDASDIERKTARLLRMAREQYGVKADTLDKAMHKIGRRVPKRVHDQARVISEAQRLGGHPKLMLQVDADKVEAAFDGIQKAFKAEDRADRRMGTILSTLGSLSFNLIAVAVLLILFLKWQGFL</sequence>
<accession>A0A1I4RD65</accession>
<dbReference type="STRING" id="254406.SAMN04488042_10831"/>
<dbReference type="Proteomes" id="UP000199144">
    <property type="component" value="Unassembled WGS sequence"/>
</dbReference>
<dbReference type="EMBL" id="FOTQ01000008">
    <property type="protein sequence ID" value="SFM50214.1"/>
    <property type="molecule type" value="Genomic_DNA"/>
</dbReference>
<organism evidence="2 3">
    <name type="scientific">Shimia aestuarii</name>
    <dbReference type="NCBI Taxonomy" id="254406"/>
    <lineage>
        <taxon>Bacteria</taxon>
        <taxon>Pseudomonadati</taxon>
        <taxon>Pseudomonadota</taxon>
        <taxon>Alphaproteobacteria</taxon>
        <taxon>Rhodobacterales</taxon>
        <taxon>Roseobacteraceae</taxon>
    </lineage>
</organism>